<evidence type="ECO:0000313" key="3">
    <source>
        <dbReference type="EMBL" id="SDP10188.1"/>
    </source>
</evidence>
<feature type="region of interest" description="Disordered" evidence="1">
    <location>
        <begin position="104"/>
        <end position="209"/>
    </location>
</feature>
<dbReference type="AlphaFoldDB" id="A0A1H0Q0H6"/>
<name>A0A1H0Q0H6_9MICO</name>
<organism evidence="3 4">
    <name type="scientific">Pedococcus dokdonensis</name>
    <dbReference type="NCBI Taxonomy" id="443156"/>
    <lineage>
        <taxon>Bacteria</taxon>
        <taxon>Bacillati</taxon>
        <taxon>Actinomycetota</taxon>
        <taxon>Actinomycetes</taxon>
        <taxon>Micrococcales</taxon>
        <taxon>Intrasporangiaceae</taxon>
        <taxon>Pedococcus</taxon>
    </lineage>
</organism>
<keyword evidence="2" id="KW-1133">Transmembrane helix</keyword>
<protein>
    <submittedName>
        <fullName evidence="3">Uncharacterized protein</fullName>
    </submittedName>
</protein>
<accession>A0A1H0Q0H6</accession>
<keyword evidence="2" id="KW-0812">Transmembrane</keyword>
<sequence>MTRPKLIVGVLAAACVGTLLWYAWLIVSADLPRGARIASWSLWLVATTAALTLYAYLREFLGHRAAVGREASWKPLPGLVLLWLAGATAMLSIGFVLPDKAAGPGATSTETASTSLTSQTVDSESESAAATARASTPASRSSVSRTSAPTPVTTTSPSAATPTADRSTSTSSAPSSSTKRTGKPTTPPGKPTPSTTTTPLIGITLPAPG</sequence>
<proteinExistence type="predicted"/>
<evidence type="ECO:0000256" key="1">
    <source>
        <dbReference type="SAM" id="MobiDB-lite"/>
    </source>
</evidence>
<feature type="compositionally biased region" description="Low complexity" evidence="1">
    <location>
        <begin position="192"/>
        <end position="209"/>
    </location>
</feature>
<feature type="compositionally biased region" description="Low complexity" evidence="1">
    <location>
        <begin position="104"/>
        <end position="179"/>
    </location>
</feature>
<dbReference type="Proteomes" id="UP000199077">
    <property type="component" value="Chromosome I"/>
</dbReference>
<feature type="transmembrane region" description="Helical" evidence="2">
    <location>
        <begin position="76"/>
        <end position="97"/>
    </location>
</feature>
<evidence type="ECO:0000313" key="4">
    <source>
        <dbReference type="Proteomes" id="UP000199077"/>
    </source>
</evidence>
<evidence type="ECO:0000256" key="2">
    <source>
        <dbReference type="SAM" id="Phobius"/>
    </source>
</evidence>
<gene>
    <name evidence="3" type="ORF">SAMN04489867_1420</name>
</gene>
<keyword evidence="4" id="KW-1185">Reference proteome</keyword>
<dbReference type="RefSeq" id="WP_091783372.1">
    <property type="nucleotide sequence ID" value="NZ_LT629711.1"/>
</dbReference>
<feature type="transmembrane region" description="Helical" evidence="2">
    <location>
        <begin position="37"/>
        <end position="56"/>
    </location>
</feature>
<dbReference type="OrthoDB" id="4871744at2"/>
<keyword evidence="2" id="KW-0472">Membrane</keyword>
<dbReference type="EMBL" id="LT629711">
    <property type="protein sequence ID" value="SDP10188.1"/>
    <property type="molecule type" value="Genomic_DNA"/>
</dbReference>
<reference evidence="4" key="1">
    <citation type="submission" date="2016-10" db="EMBL/GenBank/DDBJ databases">
        <authorList>
            <person name="Varghese N."/>
            <person name="Submissions S."/>
        </authorList>
    </citation>
    <scope>NUCLEOTIDE SEQUENCE [LARGE SCALE GENOMIC DNA]</scope>
    <source>
        <strain evidence="4">DSM 22329</strain>
    </source>
</reference>
<feature type="transmembrane region" description="Helical" evidence="2">
    <location>
        <begin position="6"/>
        <end position="25"/>
    </location>
</feature>